<feature type="signal peptide" evidence="1">
    <location>
        <begin position="1"/>
        <end position="18"/>
    </location>
</feature>
<keyword evidence="3" id="KW-1185">Reference proteome</keyword>
<feature type="chain" id="PRO_5017273859" evidence="1">
    <location>
        <begin position="19"/>
        <end position="110"/>
    </location>
</feature>
<evidence type="ECO:0000313" key="3">
    <source>
        <dbReference type="Proteomes" id="UP000266673"/>
    </source>
</evidence>
<keyword evidence="1" id="KW-0732">Signal</keyword>
<proteinExistence type="predicted"/>
<sequence>MFNFLIVLIALMVTFSEATCPNVFLSAVHNRDIKGEISIYQDSKGAIWITGVYQWGFQSPQSWTYDWTIRNGCKDVAFNLTSYLHTEYTKDSGCNGYPDDNIKSNLSSYR</sequence>
<evidence type="ECO:0000313" key="2">
    <source>
        <dbReference type="EMBL" id="RIB24594.1"/>
    </source>
</evidence>
<comment type="caution">
    <text evidence="2">The sequence shown here is derived from an EMBL/GenBank/DDBJ whole genome shotgun (WGS) entry which is preliminary data.</text>
</comment>
<dbReference type="OrthoDB" id="10474841at2759"/>
<dbReference type="Proteomes" id="UP000266673">
    <property type="component" value="Unassembled WGS sequence"/>
</dbReference>
<evidence type="ECO:0000256" key="1">
    <source>
        <dbReference type="SAM" id="SignalP"/>
    </source>
</evidence>
<dbReference type="AlphaFoldDB" id="A0A397VQ32"/>
<reference evidence="2 3" key="1">
    <citation type="submission" date="2018-06" db="EMBL/GenBank/DDBJ databases">
        <title>Comparative genomics reveals the genomic features of Rhizophagus irregularis, R. cerebriforme, R. diaphanum and Gigaspora rosea, and their symbiotic lifestyle signature.</title>
        <authorList>
            <person name="Morin E."/>
            <person name="San Clemente H."/>
            <person name="Chen E.C.H."/>
            <person name="De La Providencia I."/>
            <person name="Hainaut M."/>
            <person name="Kuo A."/>
            <person name="Kohler A."/>
            <person name="Murat C."/>
            <person name="Tang N."/>
            <person name="Roy S."/>
            <person name="Loubradou J."/>
            <person name="Henrissat B."/>
            <person name="Grigoriev I.V."/>
            <person name="Corradi N."/>
            <person name="Roux C."/>
            <person name="Martin F.M."/>
        </authorList>
    </citation>
    <scope>NUCLEOTIDE SEQUENCE [LARGE SCALE GENOMIC DNA]</scope>
    <source>
        <strain evidence="2 3">DAOM 194757</strain>
    </source>
</reference>
<accession>A0A397VQ32</accession>
<dbReference type="EMBL" id="QKWP01000210">
    <property type="protein sequence ID" value="RIB24594.1"/>
    <property type="molecule type" value="Genomic_DNA"/>
</dbReference>
<name>A0A397VQ32_9GLOM</name>
<protein>
    <submittedName>
        <fullName evidence="2">Uncharacterized protein</fullName>
    </submittedName>
</protein>
<organism evidence="2 3">
    <name type="scientific">Gigaspora rosea</name>
    <dbReference type="NCBI Taxonomy" id="44941"/>
    <lineage>
        <taxon>Eukaryota</taxon>
        <taxon>Fungi</taxon>
        <taxon>Fungi incertae sedis</taxon>
        <taxon>Mucoromycota</taxon>
        <taxon>Glomeromycotina</taxon>
        <taxon>Glomeromycetes</taxon>
        <taxon>Diversisporales</taxon>
        <taxon>Gigasporaceae</taxon>
        <taxon>Gigaspora</taxon>
    </lineage>
</organism>
<gene>
    <name evidence="2" type="ORF">C2G38_2168162</name>
</gene>